<dbReference type="Gene3D" id="3.40.50.150">
    <property type="entry name" value="Vaccinia Virus protein VP39"/>
    <property type="match status" value="1"/>
</dbReference>
<keyword evidence="4" id="KW-1185">Reference proteome</keyword>
<evidence type="ECO:0000259" key="2">
    <source>
        <dbReference type="Pfam" id="PF08241"/>
    </source>
</evidence>
<accession>A0A432X9M2</accession>
<organism evidence="3 4">
    <name type="scientific">Aliidiomarina taiwanensis</name>
    <dbReference type="NCBI Taxonomy" id="946228"/>
    <lineage>
        <taxon>Bacteria</taxon>
        <taxon>Pseudomonadati</taxon>
        <taxon>Pseudomonadota</taxon>
        <taxon>Gammaproteobacteria</taxon>
        <taxon>Alteromonadales</taxon>
        <taxon>Idiomarinaceae</taxon>
        <taxon>Aliidiomarina</taxon>
    </lineage>
</organism>
<comment type="caution">
    <text evidence="3">The sequence shown here is derived from an EMBL/GenBank/DDBJ whole genome shotgun (WGS) entry which is preliminary data.</text>
</comment>
<feature type="domain" description="Methyltransferase type 11" evidence="2">
    <location>
        <begin position="47"/>
        <end position="143"/>
    </location>
</feature>
<dbReference type="EC" id="2.1.1.-" evidence="1"/>
<evidence type="ECO:0000313" key="3">
    <source>
        <dbReference type="EMBL" id="RUO44024.1"/>
    </source>
</evidence>
<feature type="binding site" evidence="1">
    <location>
        <position position="116"/>
    </location>
    <ligand>
        <name>S-adenosyl-L-methionine</name>
        <dbReference type="ChEBI" id="CHEBI:59789"/>
    </ligand>
</feature>
<feature type="binding site" evidence="1">
    <location>
        <position position="26"/>
    </location>
    <ligand>
        <name>S-adenosyl-L-methionine</name>
        <dbReference type="ChEBI" id="CHEBI:59789"/>
    </ligand>
</feature>
<feature type="binding site" evidence="1">
    <location>
        <position position="71"/>
    </location>
    <ligand>
        <name>S-adenosyl-L-methionine</name>
        <dbReference type="ChEBI" id="CHEBI:59789"/>
    </ligand>
</feature>
<name>A0A432X9M2_9GAMM</name>
<comment type="function">
    <text evidence="1">Catalyzes the methylation of 5-carboxymethoxyuridine (cmo5U) to form 5-methoxycarbonylmethoxyuridine (mcmo5U) at position 34 in tRNAs.</text>
</comment>
<feature type="binding site" evidence="1">
    <location>
        <begin position="50"/>
        <end position="51"/>
    </location>
    <ligand>
        <name>S-adenosyl-L-methionine</name>
        <dbReference type="ChEBI" id="CHEBI:59789"/>
    </ligand>
</feature>
<dbReference type="Pfam" id="PF08241">
    <property type="entry name" value="Methyltransf_11"/>
    <property type="match status" value="1"/>
</dbReference>
<dbReference type="InterPro" id="IPR029063">
    <property type="entry name" value="SAM-dependent_MTases_sf"/>
</dbReference>
<comment type="similarity">
    <text evidence="1">Belongs to the class I-like SAM-binding methyltransferase superfamily. CmoM family.</text>
</comment>
<proteinExistence type="inferred from homology"/>
<dbReference type="PANTHER" id="PTHR43861">
    <property type="entry name" value="TRANS-ACONITATE 2-METHYLTRANSFERASE-RELATED"/>
    <property type="match status" value="1"/>
</dbReference>
<dbReference type="SUPFAM" id="SSF53335">
    <property type="entry name" value="S-adenosyl-L-methionine-dependent methyltransferases"/>
    <property type="match status" value="1"/>
</dbReference>
<dbReference type="Proteomes" id="UP000286976">
    <property type="component" value="Unassembled WGS sequence"/>
</dbReference>
<keyword evidence="1 3" id="KW-0489">Methyltransferase</keyword>
<reference evidence="3 4" key="1">
    <citation type="journal article" date="2011" name="Front. Microbiol.">
        <title>Genomic signatures of strain selection and enhancement in Bacillus atrophaeus var. globigii, a historical biowarfare simulant.</title>
        <authorList>
            <person name="Gibbons H.S."/>
            <person name="Broomall S.M."/>
            <person name="McNew L.A."/>
            <person name="Daligault H."/>
            <person name="Chapman C."/>
            <person name="Bruce D."/>
            <person name="Karavis M."/>
            <person name="Krepps M."/>
            <person name="McGregor P.A."/>
            <person name="Hong C."/>
            <person name="Park K.H."/>
            <person name="Akmal A."/>
            <person name="Feldman A."/>
            <person name="Lin J.S."/>
            <person name="Chang W.E."/>
            <person name="Higgs B.W."/>
            <person name="Demirev P."/>
            <person name="Lindquist J."/>
            <person name="Liem A."/>
            <person name="Fochler E."/>
            <person name="Read T.D."/>
            <person name="Tapia R."/>
            <person name="Johnson S."/>
            <person name="Bishop-Lilly K.A."/>
            <person name="Detter C."/>
            <person name="Han C."/>
            <person name="Sozhamannan S."/>
            <person name="Rosenzweig C.N."/>
            <person name="Skowronski E.W."/>
        </authorList>
    </citation>
    <scope>NUCLEOTIDE SEQUENCE [LARGE SCALE GENOMIC DNA]</scope>
    <source>
        <strain evidence="3 4">AIT1</strain>
    </source>
</reference>
<dbReference type="HAMAP" id="MF_02057">
    <property type="entry name" value="tRNA_methyltr_CmoM"/>
    <property type="match status" value="1"/>
</dbReference>
<comment type="catalytic activity">
    <reaction evidence="1">
        <text>5-carboxymethoxyuridine(34) in tRNA + S-adenosyl-L-methionine = 5-methoxycarbonylmethoxyuridine(34) in tRNA + S-adenosyl-L-homocysteine</text>
        <dbReference type="Rhea" id="RHEA:54080"/>
        <dbReference type="Rhea" id="RHEA-COMP:13383"/>
        <dbReference type="Rhea" id="RHEA-COMP:13781"/>
        <dbReference type="ChEBI" id="CHEBI:57856"/>
        <dbReference type="ChEBI" id="CHEBI:59789"/>
        <dbReference type="ChEBI" id="CHEBI:136879"/>
        <dbReference type="ChEBI" id="CHEBI:138053"/>
    </reaction>
</comment>
<gene>
    <name evidence="1" type="primary">cmoM</name>
    <name evidence="3" type="ORF">CWE15_02255</name>
</gene>
<protein>
    <recommendedName>
        <fullName evidence="1">tRNA 5-carboxymethoxyuridine methyltransferase</fullName>
        <ecNumber evidence="1">2.1.1.-</ecNumber>
    </recommendedName>
    <alternativeName>
        <fullName evidence="1">cmo5U methyltransferase</fullName>
    </alternativeName>
</protein>
<dbReference type="InterPro" id="IPR013216">
    <property type="entry name" value="Methyltransf_11"/>
</dbReference>
<dbReference type="EMBL" id="PIPQ01000001">
    <property type="protein sequence ID" value="RUO44024.1"/>
    <property type="molecule type" value="Genomic_DNA"/>
</dbReference>
<dbReference type="CDD" id="cd02440">
    <property type="entry name" value="AdoMet_MTases"/>
    <property type="match status" value="1"/>
</dbReference>
<dbReference type="InterPro" id="IPR033664">
    <property type="entry name" value="Cmo5U_methylTrfase"/>
</dbReference>
<keyword evidence="1" id="KW-0949">S-adenosyl-L-methionine</keyword>
<dbReference type="GO" id="GO:0006400">
    <property type="term" value="P:tRNA modification"/>
    <property type="evidence" value="ECO:0007669"/>
    <property type="project" value="UniProtKB-UniRule"/>
</dbReference>
<dbReference type="OrthoDB" id="4697647at2"/>
<dbReference type="GO" id="GO:0032259">
    <property type="term" value="P:methylation"/>
    <property type="evidence" value="ECO:0007669"/>
    <property type="project" value="UniProtKB-KW"/>
</dbReference>
<dbReference type="GO" id="GO:0097697">
    <property type="term" value="F:tRNA (5-carboxymethoxyuridine(34)-5-O)-methyltransferase activity"/>
    <property type="evidence" value="ECO:0007669"/>
    <property type="project" value="UniProtKB-UniRule"/>
</dbReference>
<dbReference type="RefSeq" id="WP_126756420.1">
    <property type="nucleotide sequence ID" value="NZ_PIPQ01000001.1"/>
</dbReference>
<keyword evidence="1" id="KW-0819">tRNA processing</keyword>
<evidence type="ECO:0000256" key="1">
    <source>
        <dbReference type="HAMAP-Rule" id="MF_02057"/>
    </source>
</evidence>
<keyword evidence="1 3" id="KW-0808">Transferase</keyword>
<sequence>MTDRIFSKDATKFAQNIYATRKGRVREAVLKEDLAFLLQHASPLHVLDAGAGLGQVNQWFAEAGHRVLHLDGAEDMVASARQRHAQAGLSQQYEYRVAPLQSLGEEPLQFDLVCCHAVLEWLADPFAALQVLSSKVAPGGWFSLMFYNRTAKLMANMTYGNLDYVLAGLQVKKKVRLSPQRPLEIPQVKNWLSQLPLTVVQHSGIRCFNDYIKEAERIDEQELIALELQYRRAEPYRSLGRYQHLLLRKEK</sequence>
<dbReference type="AlphaFoldDB" id="A0A432X9M2"/>
<dbReference type="GO" id="GO:0008757">
    <property type="term" value="F:S-adenosylmethionine-dependent methyltransferase activity"/>
    <property type="evidence" value="ECO:0007669"/>
    <property type="project" value="InterPro"/>
</dbReference>
<evidence type="ECO:0000313" key="4">
    <source>
        <dbReference type="Proteomes" id="UP000286976"/>
    </source>
</evidence>
<comment type="caution">
    <text evidence="1">Lacks conserved residue(s) required for the propagation of feature annotation.</text>
</comment>